<dbReference type="InterPro" id="IPR002491">
    <property type="entry name" value="ABC_transptr_periplasmic_BD"/>
</dbReference>
<accession>A0AAW1PDG7</accession>
<sequence>MGQHRVVSLLPSATEVVAAAAGSEVLVGRSHECDFPLAIDNLPALTSANNDFVSSAQMNDAVTSSLQAGNSLYRLDDQLLASLRPDCVVTQDLCAVCAVDLSTVQRAVSDSVQILCLNPFTLEDVLADIRRVGTALHTESRAETSARKLEHRIDVACKLAAARSAGVRPKVDPLFPGGHWTPQIVELAGGVHPINPPRGPKLGAKASFPLDHATFIESDCDWIVICPCGLDLRQTAKELPALTSQPWWPGLRAVQKGQVAVCDGHQMFNRPGPRLVDGLEWLVGLLWDCPETIPRGFPWMMLEELQQLYPDAAAVVPGVAVSAADSDPCSLTPDIEAAHAAAQSAGSNTYLDPVTGYTVFTEGFLRDKQGFCCGNRCRHCPFGHFMVEPMRGKRTARFKGATHLRPGKHTVKGPVTCIIWHGGPASHLLLRAAQARHQNTPEQTQQTWAPVLVVAVDGQDQVWGRRGIKIEKLRYKRPEIHFQKMEIRKGST</sequence>
<reference evidence="2 3" key="1">
    <citation type="journal article" date="2024" name="Nat. Commun.">
        <title>Phylogenomics reveals the evolutionary origins of lichenization in chlorophyte algae.</title>
        <authorList>
            <person name="Puginier C."/>
            <person name="Libourel C."/>
            <person name="Otte J."/>
            <person name="Skaloud P."/>
            <person name="Haon M."/>
            <person name="Grisel S."/>
            <person name="Petersen M."/>
            <person name="Berrin J.G."/>
            <person name="Delaux P.M."/>
            <person name="Dal Grande F."/>
            <person name="Keller J."/>
        </authorList>
    </citation>
    <scope>NUCLEOTIDE SEQUENCE [LARGE SCALE GENOMIC DNA]</scope>
    <source>
        <strain evidence="2 3">SAG 2036</strain>
    </source>
</reference>
<gene>
    <name evidence="2" type="ORF">WJX73_002587</name>
</gene>
<dbReference type="AlphaFoldDB" id="A0AAW1PDG7"/>
<evidence type="ECO:0000259" key="1">
    <source>
        <dbReference type="PROSITE" id="PS50983"/>
    </source>
</evidence>
<proteinExistence type="predicted"/>
<dbReference type="EMBL" id="JALJOQ010000035">
    <property type="protein sequence ID" value="KAK9806632.1"/>
    <property type="molecule type" value="Genomic_DNA"/>
</dbReference>
<dbReference type="Proteomes" id="UP001465755">
    <property type="component" value="Unassembled WGS sequence"/>
</dbReference>
<evidence type="ECO:0000313" key="2">
    <source>
        <dbReference type="EMBL" id="KAK9806632.1"/>
    </source>
</evidence>
<feature type="domain" description="Fe/B12 periplasmic-binding" evidence="1">
    <location>
        <begin position="5"/>
        <end position="290"/>
    </location>
</feature>
<dbReference type="PANTHER" id="PTHR42860:SF1">
    <property type="entry name" value="VITAMIN B12-BINDING PROTEIN"/>
    <property type="match status" value="1"/>
</dbReference>
<dbReference type="Gene3D" id="3.40.50.1980">
    <property type="entry name" value="Nitrogenase molybdenum iron protein domain"/>
    <property type="match status" value="2"/>
</dbReference>
<evidence type="ECO:0000313" key="3">
    <source>
        <dbReference type="Proteomes" id="UP001465755"/>
    </source>
</evidence>
<dbReference type="PROSITE" id="PS50983">
    <property type="entry name" value="FE_B12_PBP"/>
    <property type="match status" value="1"/>
</dbReference>
<name>A0AAW1PDG7_9CHLO</name>
<dbReference type="Pfam" id="PF17653">
    <property type="entry name" value="DUF5522"/>
    <property type="match status" value="1"/>
</dbReference>
<keyword evidence="3" id="KW-1185">Reference proteome</keyword>
<dbReference type="SUPFAM" id="SSF53807">
    <property type="entry name" value="Helical backbone' metal receptor"/>
    <property type="match status" value="1"/>
</dbReference>
<comment type="caution">
    <text evidence="2">The sequence shown here is derived from an EMBL/GenBank/DDBJ whole genome shotgun (WGS) entry which is preliminary data.</text>
</comment>
<dbReference type="PANTHER" id="PTHR42860">
    <property type="entry name" value="VITAMIN B12-BINDING PROTEIN"/>
    <property type="match status" value="1"/>
</dbReference>
<dbReference type="InterPro" id="IPR040807">
    <property type="entry name" value="DUF5522"/>
</dbReference>
<organism evidence="2 3">
    <name type="scientific">Symbiochloris irregularis</name>
    <dbReference type="NCBI Taxonomy" id="706552"/>
    <lineage>
        <taxon>Eukaryota</taxon>
        <taxon>Viridiplantae</taxon>
        <taxon>Chlorophyta</taxon>
        <taxon>core chlorophytes</taxon>
        <taxon>Trebouxiophyceae</taxon>
        <taxon>Trebouxiales</taxon>
        <taxon>Trebouxiaceae</taxon>
        <taxon>Symbiochloris</taxon>
    </lineage>
</organism>
<protein>
    <recommendedName>
        <fullName evidence="1">Fe/B12 periplasmic-binding domain-containing protein</fullName>
    </recommendedName>
</protein>
<dbReference type="InterPro" id="IPR051030">
    <property type="entry name" value="Vitamin_B12-ABC_binding"/>
</dbReference>